<dbReference type="Proteomes" id="UP000325315">
    <property type="component" value="Unassembled WGS sequence"/>
</dbReference>
<dbReference type="AlphaFoldDB" id="A0A5B6UKG1"/>
<proteinExistence type="inferred from homology"/>
<accession>A0A5B6UKG1</accession>
<reference evidence="6" key="1">
    <citation type="journal article" date="2019" name="Plant Biotechnol. J.">
        <title>Genome sequencing of the Australian wild diploid species Gossypium australe highlights disease resistance and delayed gland morphogenesis.</title>
        <authorList>
            <person name="Cai Y."/>
            <person name="Cai X."/>
            <person name="Wang Q."/>
            <person name="Wang P."/>
            <person name="Zhang Y."/>
            <person name="Cai C."/>
            <person name="Xu Y."/>
            <person name="Wang K."/>
            <person name="Zhou Z."/>
            <person name="Wang C."/>
            <person name="Geng S."/>
            <person name="Li B."/>
            <person name="Dong Q."/>
            <person name="Hou Y."/>
            <person name="Wang H."/>
            <person name="Ai P."/>
            <person name="Liu Z."/>
            <person name="Yi F."/>
            <person name="Sun M."/>
            <person name="An G."/>
            <person name="Cheng J."/>
            <person name="Zhang Y."/>
            <person name="Shi Q."/>
            <person name="Xie Y."/>
            <person name="Shi X."/>
            <person name="Chang Y."/>
            <person name="Huang F."/>
            <person name="Chen Y."/>
            <person name="Hong S."/>
            <person name="Mi L."/>
            <person name="Sun Q."/>
            <person name="Zhang L."/>
            <person name="Zhou B."/>
            <person name="Peng R."/>
            <person name="Zhang X."/>
            <person name="Liu F."/>
        </authorList>
    </citation>
    <scope>NUCLEOTIDE SEQUENCE [LARGE SCALE GENOMIC DNA]</scope>
    <source>
        <strain evidence="6">cv. PA1801</strain>
    </source>
</reference>
<dbReference type="PANTHER" id="PTHR24320">
    <property type="entry name" value="RETINOL DEHYDROGENASE"/>
    <property type="match status" value="1"/>
</dbReference>
<dbReference type="PANTHER" id="PTHR24320:SF198">
    <property type="entry name" value="NAD(P)-BINDING ROSSMANN-FOLD SUPERFAMILY PROTEIN"/>
    <property type="match status" value="1"/>
</dbReference>
<dbReference type="PRINTS" id="PR00081">
    <property type="entry name" value="GDHRDH"/>
</dbReference>
<gene>
    <name evidence="5" type="ORF">EPI10_012946</name>
</gene>
<dbReference type="GO" id="GO:0016491">
    <property type="term" value="F:oxidoreductase activity"/>
    <property type="evidence" value="ECO:0007669"/>
    <property type="project" value="UniProtKB-KW"/>
</dbReference>
<feature type="signal peptide" evidence="4">
    <location>
        <begin position="1"/>
        <end position="23"/>
    </location>
</feature>
<dbReference type="InterPro" id="IPR036291">
    <property type="entry name" value="NAD(P)-bd_dom_sf"/>
</dbReference>
<evidence type="ECO:0000256" key="3">
    <source>
        <dbReference type="RuleBase" id="RU000363"/>
    </source>
</evidence>
<comment type="similarity">
    <text evidence="1 3">Belongs to the short-chain dehydrogenases/reductases (SDR) family.</text>
</comment>
<dbReference type="Pfam" id="PF00106">
    <property type="entry name" value="adh_short"/>
    <property type="match status" value="1"/>
</dbReference>
<evidence type="ECO:0000313" key="6">
    <source>
        <dbReference type="Proteomes" id="UP000325315"/>
    </source>
</evidence>
<comment type="caution">
    <text evidence="5">The sequence shown here is derived from an EMBL/GenBank/DDBJ whole genome shotgun (WGS) entry which is preliminary data.</text>
</comment>
<dbReference type="CDD" id="cd05327">
    <property type="entry name" value="retinol-DH_like_SDR_c_like"/>
    <property type="match status" value="1"/>
</dbReference>
<evidence type="ECO:0000313" key="5">
    <source>
        <dbReference type="EMBL" id="KAA3458319.1"/>
    </source>
</evidence>
<name>A0A5B6UKG1_9ROSI</name>
<protein>
    <submittedName>
        <fullName evidence="5">Short-chain dehydrogenase TIC 32, chloroplastic-like</fullName>
    </submittedName>
</protein>
<evidence type="ECO:0000256" key="2">
    <source>
        <dbReference type="ARBA" id="ARBA00023002"/>
    </source>
</evidence>
<dbReference type="OrthoDB" id="191139at2759"/>
<sequence>MCSIYFLLLAILLPCCFEILSLSCSTVMKDTLRYLAGIAGPSGYGSKTTAQQVADNSSSPLHRLTAIITGATSGIGAETARVLAKRGVRVVIPARDIKKAAELKEGIENENPNVEIMLFEIDLSSLASVKRFCTQFLALGLPLNILINNAGIFSQNLEFSEDKIEMTFATNYLGHYLMTEMLIEKMVETAEETGIQGRIINLSSVIHSWVKRDCFSFTQMLNPKNYNATRAYAQSKLANILHAKEVARQLKARNAKVTINAVHPGIVKTGIIRAHKGFITGNSFFFFYIPYFLLLQSCSSLPLRSDSNTKTIGASTSCYVALSPQAQGLSGKYFADCNECNCSALANDELEAQRLWRQTRALIHRRLQYQFPTPS</sequence>
<dbReference type="PRINTS" id="PR00080">
    <property type="entry name" value="SDRFAMILY"/>
</dbReference>
<dbReference type="InterPro" id="IPR002347">
    <property type="entry name" value="SDR_fam"/>
</dbReference>
<evidence type="ECO:0000256" key="4">
    <source>
        <dbReference type="SAM" id="SignalP"/>
    </source>
</evidence>
<keyword evidence="6" id="KW-1185">Reference proteome</keyword>
<organism evidence="5 6">
    <name type="scientific">Gossypium australe</name>
    <dbReference type="NCBI Taxonomy" id="47621"/>
    <lineage>
        <taxon>Eukaryota</taxon>
        <taxon>Viridiplantae</taxon>
        <taxon>Streptophyta</taxon>
        <taxon>Embryophyta</taxon>
        <taxon>Tracheophyta</taxon>
        <taxon>Spermatophyta</taxon>
        <taxon>Magnoliopsida</taxon>
        <taxon>eudicotyledons</taxon>
        <taxon>Gunneridae</taxon>
        <taxon>Pentapetalae</taxon>
        <taxon>rosids</taxon>
        <taxon>malvids</taxon>
        <taxon>Malvales</taxon>
        <taxon>Malvaceae</taxon>
        <taxon>Malvoideae</taxon>
        <taxon>Gossypium</taxon>
    </lineage>
</organism>
<dbReference type="EMBL" id="SMMG02000010">
    <property type="protein sequence ID" value="KAA3458319.1"/>
    <property type="molecule type" value="Genomic_DNA"/>
</dbReference>
<dbReference type="Gene3D" id="3.40.50.720">
    <property type="entry name" value="NAD(P)-binding Rossmann-like Domain"/>
    <property type="match status" value="1"/>
</dbReference>
<keyword evidence="4" id="KW-0732">Signal</keyword>
<keyword evidence="2" id="KW-0560">Oxidoreductase</keyword>
<evidence type="ECO:0000256" key="1">
    <source>
        <dbReference type="ARBA" id="ARBA00006484"/>
    </source>
</evidence>
<dbReference type="SUPFAM" id="SSF51735">
    <property type="entry name" value="NAD(P)-binding Rossmann-fold domains"/>
    <property type="match status" value="1"/>
</dbReference>
<feature type="chain" id="PRO_5023132511" evidence="4">
    <location>
        <begin position="24"/>
        <end position="375"/>
    </location>
</feature>